<gene>
    <name evidence="6" type="ORF">BCS90_00585</name>
</gene>
<dbReference type="GO" id="GO:0006355">
    <property type="term" value="P:regulation of DNA-templated transcription"/>
    <property type="evidence" value="ECO:0007669"/>
    <property type="project" value="InterPro"/>
</dbReference>
<reference evidence="6" key="1">
    <citation type="submission" date="2016-07" db="EMBL/GenBank/DDBJ databases">
        <authorList>
            <person name="Kauffman K."/>
            <person name="Arevalo P."/>
            <person name="Polz M.F."/>
        </authorList>
    </citation>
    <scope>NUCLEOTIDE SEQUENCE</scope>
    <source>
        <strain evidence="6">10N.222.46.E12</strain>
    </source>
</reference>
<sequence length="205" mass="22770">MKNVLIVDSQPLYSEALANLVIDVINTVDVQQLTSCAKVMALVRNQSIDLIILDVVIGDRDGMRLAKNILASGYQGKILFVSSKDYSSLSKAAYELGANGFLHKNRSKNTIKDAIISIVRGYSVFDLDHSQFSSSPALSKQEALVFHYLAQGYSNKRISEQLSLSAKTVSTYKTRILKKYHANSLIELLHTFAESENTKTFSIFL</sequence>
<dbReference type="InterPro" id="IPR058245">
    <property type="entry name" value="NreC/VraR/RcsB-like_REC"/>
</dbReference>
<comment type="caution">
    <text evidence="6">The sequence shown here is derived from an EMBL/GenBank/DDBJ whole genome shotgun (WGS) entry which is preliminary data.</text>
</comment>
<dbReference type="InterPro" id="IPR016032">
    <property type="entry name" value="Sig_transdc_resp-reg_C-effctor"/>
</dbReference>
<dbReference type="PROSITE" id="PS50110">
    <property type="entry name" value="RESPONSE_REGULATORY"/>
    <property type="match status" value="1"/>
</dbReference>
<feature type="modified residue" description="4-aspartylphosphate" evidence="3">
    <location>
        <position position="54"/>
    </location>
</feature>
<dbReference type="Gene3D" id="3.40.50.2300">
    <property type="match status" value="1"/>
</dbReference>
<dbReference type="PRINTS" id="PR00038">
    <property type="entry name" value="HTHLUXR"/>
</dbReference>
<keyword evidence="1 3" id="KW-0597">Phosphoprotein</keyword>
<dbReference type="PANTHER" id="PTHR45566:SF1">
    <property type="entry name" value="HTH-TYPE TRANSCRIPTIONAL REGULATOR YHJB-RELATED"/>
    <property type="match status" value="1"/>
</dbReference>
<feature type="domain" description="Response regulatory" evidence="5">
    <location>
        <begin position="3"/>
        <end position="119"/>
    </location>
</feature>
<dbReference type="InterPro" id="IPR011006">
    <property type="entry name" value="CheY-like_superfamily"/>
</dbReference>
<dbReference type="PROSITE" id="PS50043">
    <property type="entry name" value="HTH_LUXR_2"/>
    <property type="match status" value="1"/>
</dbReference>
<dbReference type="SMART" id="SM00448">
    <property type="entry name" value="REC"/>
    <property type="match status" value="1"/>
</dbReference>
<proteinExistence type="predicted"/>
<evidence type="ECO:0000256" key="1">
    <source>
        <dbReference type="ARBA" id="ARBA00022553"/>
    </source>
</evidence>
<dbReference type="GO" id="GO:0003677">
    <property type="term" value="F:DNA binding"/>
    <property type="evidence" value="ECO:0007669"/>
    <property type="project" value="UniProtKB-KW"/>
</dbReference>
<evidence type="ECO:0000256" key="3">
    <source>
        <dbReference type="PROSITE-ProRule" id="PRU00169"/>
    </source>
</evidence>
<dbReference type="CDD" id="cd17535">
    <property type="entry name" value="REC_NarL-like"/>
    <property type="match status" value="1"/>
</dbReference>
<dbReference type="InterPro" id="IPR036388">
    <property type="entry name" value="WH-like_DNA-bd_sf"/>
</dbReference>
<protein>
    <submittedName>
        <fullName evidence="6">DNA-binding response regulator</fullName>
    </submittedName>
</protein>
<evidence type="ECO:0000259" key="4">
    <source>
        <dbReference type="PROSITE" id="PS50043"/>
    </source>
</evidence>
<dbReference type="AlphaFoldDB" id="A0A7Z1S3H8"/>
<evidence type="ECO:0000259" key="5">
    <source>
        <dbReference type="PROSITE" id="PS50110"/>
    </source>
</evidence>
<dbReference type="Pfam" id="PF00072">
    <property type="entry name" value="Response_reg"/>
    <property type="match status" value="1"/>
</dbReference>
<evidence type="ECO:0000256" key="2">
    <source>
        <dbReference type="ARBA" id="ARBA00023125"/>
    </source>
</evidence>
<dbReference type="PROSITE" id="PS00622">
    <property type="entry name" value="HTH_LUXR_1"/>
    <property type="match status" value="1"/>
</dbReference>
<evidence type="ECO:0000313" key="6">
    <source>
        <dbReference type="EMBL" id="PMP29943.1"/>
    </source>
</evidence>
<accession>A0A7Z1S3H8</accession>
<dbReference type="Pfam" id="PF00196">
    <property type="entry name" value="GerE"/>
    <property type="match status" value="1"/>
</dbReference>
<dbReference type="PANTHER" id="PTHR45566">
    <property type="entry name" value="HTH-TYPE TRANSCRIPTIONAL REGULATOR YHJB-RELATED"/>
    <property type="match status" value="1"/>
</dbReference>
<dbReference type="Gene3D" id="1.10.10.10">
    <property type="entry name" value="Winged helix-like DNA-binding domain superfamily/Winged helix DNA-binding domain"/>
    <property type="match status" value="1"/>
</dbReference>
<dbReference type="SUPFAM" id="SSF52172">
    <property type="entry name" value="CheY-like"/>
    <property type="match status" value="1"/>
</dbReference>
<reference evidence="6" key="2">
    <citation type="journal article" date="2018" name="Nature">
        <title>A major lineage of non-tailed dsDNA viruses as unrecognized killers of marine bacteria.</title>
        <authorList>
            <person name="Kauffman K.M."/>
            <person name="Hussain F.A."/>
            <person name="Yang J."/>
            <person name="Arevalo P."/>
            <person name="Brown J.M."/>
            <person name="Chang W.K."/>
            <person name="VanInsberghe D."/>
            <person name="Elsherbini J."/>
            <person name="Sharma R.S."/>
            <person name="Cutler M.B."/>
            <person name="Kelly L."/>
            <person name="Polz M.F."/>
        </authorList>
    </citation>
    <scope>NUCLEOTIDE SEQUENCE</scope>
    <source>
        <strain evidence="6">10N.222.46.E12</strain>
    </source>
</reference>
<dbReference type="InterPro" id="IPR001789">
    <property type="entry name" value="Sig_transdc_resp-reg_receiver"/>
</dbReference>
<name>A0A7Z1S3H8_9VIBR</name>
<dbReference type="CDD" id="cd06170">
    <property type="entry name" value="LuxR_C_like"/>
    <property type="match status" value="1"/>
</dbReference>
<dbReference type="SMART" id="SM00421">
    <property type="entry name" value="HTH_LUXR"/>
    <property type="match status" value="1"/>
</dbReference>
<dbReference type="GO" id="GO:0000160">
    <property type="term" value="P:phosphorelay signal transduction system"/>
    <property type="evidence" value="ECO:0007669"/>
    <property type="project" value="InterPro"/>
</dbReference>
<feature type="domain" description="HTH luxR-type" evidence="4">
    <location>
        <begin position="131"/>
        <end position="196"/>
    </location>
</feature>
<dbReference type="InterPro" id="IPR051015">
    <property type="entry name" value="EvgA-like"/>
</dbReference>
<dbReference type="InterPro" id="IPR000792">
    <property type="entry name" value="Tscrpt_reg_LuxR_C"/>
</dbReference>
<dbReference type="EMBL" id="MDBS01000023">
    <property type="protein sequence ID" value="PMP29943.1"/>
    <property type="molecule type" value="Genomic_DNA"/>
</dbReference>
<dbReference type="SUPFAM" id="SSF46894">
    <property type="entry name" value="C-terminal effector domain of the bipartite response regulators"/>
    <property type="match status" value="1"/>
</dbReference>
<keyword evidence="2 6" id="KW-0238">DNA-binding</keyword>
<organism evidence="6">
    <name type="scientific">Vibrio cyclitrophicus</name>
    <dbReference type="NCBI Taxonomy" id="47951"/>
    <lineage>
        <taxon>Bacteria</taxon>
        <taxon>Pseudomonadati</taxon>
        <taxon>Pseudomonadota</taxon>
        <taxon>Gammaproteobacteria</taxon>
        <taxon>Vibrionales</taxon>
        <taxon>Vibrionaceae</taxon>
        <taxon>Vibrio</taxon>
    </lineage>
</organism>